<keyword evidence="1" id="KW-1133">Transmembrane helix</keyword>
<keyword evidence="1" id="KW-0472">Membrane</keyword>
<feature type="transmembrane region" description="Helical" evidence="1">
    <location>
        <begin position="326"/>
        <end position="347"/>
    </location>
</feature>
<protein>
    <submittedName>
        <fullName evidence="2">Uncharacterized protein</fullName>
    </submittedName>
</protein>
<feature type="transmembrane region" description="Helical" evidence="1">
    <location>
        <begin position="36"/>
        <end position="56"/>
    </location>
</feature>
<feature type="transmembrane region" description="Helical" evidence="1">
    <location>
        <begin position="95"/>
        <end position="117"/>
    </location>
</feature>
<evidence type="ECO:0000256" key="1">
    <source>
        <dbReference type="SAM" id="Phobius"/>
    </source>
</evidence>
<proteinExistence type="predicted"/>
<feature type="transmembrane region" description="Helical" evidence="1">
    <location>
        <begin position="167"/>
        <end position="186"/>
    </location>
</feature>
<sequence>MTNISSKLIYVPLLTLLLVLHFSVLGESTHNPIGLKFLNEAYMAACLGLALLLILASTDESPREYRVLMYYGLYSVLIFTLLPAIFAYHTYGQPIVYGLIEERRILFAFGFVPLLLLAKRVSTLQFERALLYAALVAVILSWLYKFGLIPDLREEQTAWDRPDRSSIGPFLLCFTYFYCIQTWAKGQSPINGDKRQKTFYLIVAVLILLTLVFATQTRQLIALCLAFTLFCLRAKALIWAVSLCFLISPFYFYPSLLETLGVNLDFYASNLEEGVEDNVRSNTIASIFGHLALVKWLPSGSLSLMWQDGFIPYFGEHFFLSDVGIIGTLFRFGFLSFIIVPLTLYIYQRIAKNIHSDMRFTYAVILAYMVIWPLNALLEYTQQVFAMLFVIHALRARHLRSKERAHERRTYSQLQSCY</sequence>
<dbReference type="RefSeq" id="WP_037021877.1">
    <property type="nucleotide sequence ID" value="NZ_CCSF01000001.1"/>
</dbReference>
<keyword evidence="3" id="KW-1185">Reference proteome</keyword>
<name>A0A078LRT2_9PSED</name>
<keyword evidence="1" id="KW-0812">Transmembrane</keyword>
<evidence type="ECO:0000313" key="2">
    <source>
        <dbReference type="EMBL" id="CDZ93077.1"/>
    </source>
</evidence>
<feature type="transmembrane region" description="Helical" evidence="1">
    <location>
        <begin position="129"/>
        <end position="147"/>
    </location>
</feature>
<gene>
    <name evidence="2" type="ORF">BN1079_00357</name>
</gene>
<feature type="transmembrane region" description="Helical" evidence="1">
    <location>
        <begin position="198"/>
        <end position="214"/>
    </location>
</feature>
<accession>A0A078LRT2</accession>
<dbReference type="AlphaFoldDB" id="A0A078LRT2"/>
<dbReference type="EMBL" id="CCSF01000001">
    <property type="protein sequence ID" value="CDZ93077.1"/>
    <property type="molecule type" value="Genomic_DNA"/>
</dbReference>
<feature type="transmembrane region" description="Helical" evidence="1">
    <location>
        <begin position="68"/>
        <end position="89"/>
    </location>
</feature>
<feature type="transmembrane region" description="Helical" evidence="1">
    <location>
        <begin position="220"/>
        <end position="247"/>
    </location>
</feature>
<dbReference type="Proteomes" id="UP000053902">
    <property type="component" value="Unassembled WGS sequence"/>
</dbReference>
<organism evidence="2 3">
    <name type="scientific">Pseudomonas saudiphocaensis</name>
    <dbReference type="NCBI Taxonomy" id="1499686"/>
    <lineage>
        <taxon>Bacteria</taxon>
        <taxon>Pseudomonadati</taxon>
        <taxon>Pseudomonadota</taxon>
        <taxon>Gammaproteobacteria</taxon>
        <taxon>Pseudomonadales</taxon>
        <taxon>Pseudomonadaceae</taxon>
        <taxon>Pseudomonas</taxon>
    </lineage>
</organism>
<dbReference type="OrthoDB" id="6761315at2"/>
<dbReference type="STRING" id="1499686.BN1079_00357"/>
<feature type="transmembrane region" description="Helical" evidence="1">
    <location>
        <begin position="287"/>
        <end position="306"/>
    </location>
</feature>
<dbReference type="eggNOG" id="ENOG502ZBC3">
    <property type="taxonomic scope" value="Bacteria"/>
</dbReference>
<dbReference type="HOGENOM" id="CLU_642308_0_0_6"/>
<evidence type="ECO:0000313" key="3">
    <source>
        <dbReference type="Proteomes" id="UP000053902"/>
    </source>
</evidence>
<reference evidence="2 3" key="1">
    <citation type="submission" date="2014-07" db="EMBL/GenBank/DDBJ databases">
        <authorList>
            <person name="Urmite Genomes Urmite Genomes"/>
        </authorList>
    </citation>
    <scope>NUCLEOTIDE SEQUENCE [LARGE SCALE GENOMIC DNA]</scope>
    <source>
        <strain evidence="2 3">20_BN</strain>
    </source>
</reference>
<feature type="transmembrane region" description="Helical" evidence="1">
    <location>
        <begin position="359"/>
        <end position="378"/>
    </location>
</feature>